<dbReference type="CDD" id="cd00413">
    <property type="entry name" value="Glyco_hydrolase_16"/>
    <property type="match status" value="1"/>
</dbReference>
<proteinExistence type="inferred from homology"/>
<name>A0ABS3Z466_9BACT</name>
<feature type="region of interest" description="Disordered" evidence="2">
    <location>
        <begin position="21"/>
        <end position="41"/>
    </location>
</feature>
<feature type="chain" id="PRO_5047447710" evidence="3">
    <location>
        <begin position="23"/>
        <end position="260"/>
    </location>
</feature>
<keyword evidence="5" id="KW-0378">Hydrolase</keyword>
<evidence type="ECO:0000259" key="4">
    <source>
        <dbReference type="PROSITE" id="PS51762"/>
    </source>
</evidence>
<evidence type="ECO:0000256" key="1">
    <source>
        <dbReference type="ARBA" id="ARBA00006865"/>
    </source>
</evidence>
<organism evidence="5 6">
    <name type="scientific">Niastella soli</name>
    <dbReference type="NCBI Taxonomy" id="2821487"/>
    <lineage>
        <taxon>Bacteria</taxon>
        <taxon>Pseudomonadati</taxon>
        <taxon>Bacteroidota</taxon>
        <taxon>Chitinophagia</taxon>
        <taxon>Chitinophagales</taxon>
        <taxon>Chitinophagaceae</taxon>
        <taxon>Niastella</taxon>
    </lineage>
</organism>
<evidence type="ECO:0000313" key="5">
    <source>
        <dbReference type="EMBL" id="MBO9204948.1"/>
    </source>
</evidence>
<feature type="compositionally biased region" description="Low complexity" evidence="2">
    <location>
        <begin position="21"/>
        <end position="39"/>
    </location>
</feature>
<evidence type="ECO:0000313" key="6">
    <source>
        <dbReference type="Proteomes" id="UP000677244"/>
    </source>
</evidence>
<evidence type="ECO:0000256" key="3">
    <source>
        <dbReference type="SAM" id="SignalP"/>
    </source>
</evidence>
<gene>
    <name evidence="5" type="ORF">J7I42_31975</name>
</gene>
<evidence type="ECO:0000256" key="2">
    <source>
        <dbReference type="SAM" id="MobiDB-lite"/>
    </source>
</evidence>
<feature type="signal peptide" evidence="3">
    <location>
        <begin position="1"/>
        <end position="22"/>
    </location>
</feature>
<keyword evidence="3" id="KW-0732">Signal</keyword>
<accession>A0ABS3Z466</accession>
<comment type="similarity">
    <text evidence="1">Belongs to the glycosyl hydrolase 16 family.</text>
</comment>
<protein>
    <submittedName>
        <fullName evidence="5">Glycoside hydrolase family 16 protein</fullName>
    </submittedName>
</protein>
<dbReference type="InterPro" id="IPR013320">
    <property type="entry name" value="ConA-like_dom_sf"/>
</dbReference>
<dbReference type="Gene3D" id="2.60.120.200">
    <property type="match status" value="1"/>
</dbReference>
<feature type="domain" description="GH16" evidence="4">
    <location>
        <begin position="21"/>
        <end position="260"/>
    </location>
</feature>
<dbReference type="Proteomes" id="UP000677244">
    <property type="component" value="Unassembled WGS sequence"/>
</dbReference>
<dbReference type="GO" id="GO:0016787">
    <property type="term" value="F:hydrolase activity"/>
    <property type="evidence" value="ECO:0007669"/>
    <property type="project" value="UniProtKB-KW"/>
</dbReference>
<dbReference type="EMBL" id="JAGHKO010000017">
    <property type="protein sequence ID" value="MBO9204948.1"/>
    <property type="molecule type" value="Genomic_DNA"/>
</dbReference>
<dbReference type="PROSITE" id="PS51257">
    <property type="entry name" value="PROKAR_LIPOPROTEIN"/>
    <property type="match status" value="1"/>
</dbReference>
<dbReference type="PROSITE" id="PS51762">
    <property type="entry name" value="GH16_2"/>
    <property type="match status" value="1"/>
</dbReference>
<dbReference type="RefSeq" id="WP_209144028.1">
    <property type="nucleotide sequence ID" value="NZ_JAGHKO010000017.1"/>
</dbReference>
<comment type="caution">
    <text evidence="5">The sequence shown here is derived from an EMBL/GenBank/DDBJ whole genome shotgun (WGS) entry which is preliminary data.</text>
</comment>
<reference evidence="5 6" key="1">
    <citation type="submission" date="2021-03" db="EMBL/GenBank/DDBJ databases">
        <title>Assistant Professor.</title>
        <authorList>
            <person name="Huq M.A."/>
        </authorList>
    </citation>
    <scope>NUCLEOTIDE SEQUENCE [LARGE SCALE GENOMIC DNA]</scope>
    <source>
        <strain evidence="5 6">MAH-29</strain>
    </source>
</reference>
<sequence length="260" mass="28515">MKNFVYAMAVVVLVAGCQKNSATDEAPSPTSPSEAASQARASTTVQFSGYTWTIRNTGTATGGPGPNVFNGSNAWVDANGWLHLKITKNATTGKWNCAEIYSTQNFGYGTYQWQVEGAIGSFDKNIVLGLFNYSGNDQYDEMDIEFARWGNAAWPNLNYTVWPAANGQGPWEYSKEFSLNGTYTTHRFTRSPNSVVFKSVGGFYNDDTNLFASATCSSPTSSISTLSMPIHMNLWLYDGNAPSDGKEVEVIIHNFKYTAR</sequence>
<dbReference type="SUPFAM" id="SSF49899">
    <property type="entry name" value="Concanavalin A-like lectins/glucanases"/>
    <property type="match status" value="1"/>
</dbReference>
<keyword evidence="6" id="KW-1185">Reference proteome</keyword>
<dbReference type="InterPro" id="IPR000757">
    <property type="entry name" value="Beta-glucanase-like"/>
</dbReference>